<sequence length="53" mass="6141">MARGGAAFLITWQCAEASHNPSAMRTRENHPTFHWRCWEETELPQGTLVTERQ</sequence>
<organism evidence="1 2">
    <name type="scientific">Rangifer tarandus platyrhynchus</name>
    <name type="common">Svalbard reindeer</name>
    <dbReference type="NCBI Taxonomy" id="3082113"/>
    <lineage>
        <taxon>Eukaryota</taxon>
        <taxon>Metazoa</taxon>
        <taxon>Chordata</taxon>
        <taxon>Craniata</taxon>
        <taxon>Vertebrata</taxon>
        <taxon>Euteleostomi</taxon>
        <taxon>Mammalia</taxon>
        <taxon>Eutheria</taxon>
        <taxon>Laurasiatheria</taxon>
        <taxon>Artiodactyla</taxon>
        <taxon>Ruminantia</taxon>
        <taxon>Pecora</taxon>
        <taxon>Cervidae</taxon>
        <taxon>Odocoileinae</taxon>
        <taxon>Rangifer</taxon>
    </lineage>
</organism>
<dbReference type="EMBL" id="OZ243562">
    <property type="protein sequence ID" value="CAN0500766.1"/>
    <property type="molecule type" value="Genomic_DNA"/>
</dbReference>
<gene>
    <name evidence="1" type="ORF">MRATA1EN22A_LOCUS22277</name>
</gene>
<proteinExistence type="predicted"/>
<evidence type="ECO:0000313" key="1">
    <source>
        <dbReference type="EMBL" id="CAN0500766.1"/>
    </source>
</evidence>
<accession>A0ACB1MJP8</accession>
<dbReference type="Proteomes" id="UP001162501">
    <property type="component" value="Chromosome 34"/>
</dbReference>
<evidence type="ECO:0000313" key="2">
    <source>
        <dbReference type="Proteomes" id="UP001162501"/>
    </source>
</evidence>
<feature type="non-terminal residue" evidence="1">
    <location>
        <position position="53"/>
    </location>
</feature>
<name>A0ACB1MJP8_RANTA</name>
<protein>
    <submittedName>
        <fullName evidence="1">Uncharacterized protein</fullName>
    </submittedName>
</protein>
<reference evidence="1" key="1">
    <citation type="submission" date="2025-03" db="EMBL/GenBank/DDBJ databases">
        <authorList>
            <consortium name="ELIXIR-Norway"/>
            <consortium name="Elixir Norway"/>
        </authorList>
    </citation>
    <scope>NUCLEOTIDE SEQUENCE</scope>
</reference>